<name>A0A3T0RYF0_9ACTN</name>
<feature type="compositionally biased region" description="Basic residues" evidence="1">
    <location>
        <begin position="111"/>
        <end position="148"/>
    </location>
</feature>
<accession>A0A3T0RYF0</accession>
<evidence type="ECO:0000313" key="3">
    <source>
        <dbReference type="EMBL" id="AZZ39134.1"/>
    </source>
</evidence>
<feature type="compositionally biased region" description="Basic and acidic residues" evidence="1">
    <location>
        <begin position="69"/>
        <end position="92"/>
    </location>
</feature>
<evidence type="ECO:0000313" key="4">
    <source>
        <dbReference type="Proteomes" id="UP000285875"/>
    </source>
</evidence>
<evidence type="ECO:0000259" key="2">
    <source>
        <dbReference type="Pfam" id="PF19575"/>
    </source>
</evidence>
<dbReference type="AlphaFoldDB" id="A0A3T0RYF0"/>
<feature type="region of interest" description="Disordered" evidence="1">
    <location>
        <begin position="54"/>
        <end position="171"/>
    </location>
</feature>
<evidence type="ECO:0000256" key="1">
    <source>
        <dbReference type="SAM" id="MobiDB-lite"/>
    </source>
</evidence>
<reference evidence="4" key="1">
    <citation type="submission" date="2017-12" db="EMBL/GenBank/DDBJ databases">
        <title>Whole genome sequencing of Acidipropionibacterium jensenii strains JS279 and JS280.</title>
        <authorList>
            <person name="Deptula P."/>
            <person name="Laine P."/>
            <person name="Smolander O.-P."/>
            <person name="Paulin L."/>
            <person name="Auvinen P."/>
            <person name="Varmanen P."/>
        </authorList>
    </citation>
    <scope>NUCLEOTIDE SEQUENCE [LARGE SCALE GENOMIC DNA]</scope>
    <source>
        <strain evidence="4">JS280</strain>
    </source>
</reference>
<dbReference type="GeneID" id="82885298"/>
<proteinExistence type="predicted"/>
<dbReference type="InterPro" id="IPR045745">
    <property type="entry name" value="HTH_58_Actinobacteria-type"/>
</dbReference>
<dbReference type="KEGG" id="aji:C0Z10_04530"/>
<sequence>MPARQPRLTGDQRRAMAEVLAQRYDEGASIRSLAVEFGRSYGLVQRLLAEAGVEFRARGGADPSSPMTRAERESEAPTDDSRDAPEQPREPDEAAEMVTEEQLAKAEAKARRATNRLSKALRARAKLTKANSSKKQRRAAKKKVANRRLKSEKAADRLERIREQLDAHTGH</sequence>
<organism evidence="3 4">
    <name type="scientific">Acidipropionibacterium jensenii</name>
    <dbReference type="NCBI Taxonomy" id="1749"/>
    <lineage>
        <taxon>Bacteria</taxon>
        <taxon>Bacillati</taxon>
        <taxon>Actinomycetota</taxon>
        <taxon>Actinomycetes</taxon>
        <taxon>Propionibacteriales</taxon>
        <taxon>Propionibacteriaceae</taxon>
        <taxon>Acidipropionibacterium</taxon>
    </lineage>
</organism>
<dbReference type="Pfam" id="PF19575">
    <property type="entry name" value="HTH_58"/>
    <property type="match status" value="1"/>
</dbReference>
<dbReference type="Proteomes" id="UP000285875">
    <property type="component" value="Chromosome"/>
</dbReference>
<dbReference type="RefSeq" id="WP_097798593.1">
    <property type="nucleotide sequence ID" value="NZ_CP025570.1"/>
</dbReference>
<feature type="compositionally biased region" description="Basic and acidic residues" evidence="1">
    <location>
        <begin position="149"/>
        <end position="171"/>
    </location>
</feature>
<dbReference type="EMBL" id="CP025570">
    <property type="protein sequence ID" value="AZZ39134.1"/>
    <property type="molecule type" value="Genomic_DNA"/>
</dbReference>
<gene>
    <name evidence="3" type="ORF">C0Z10_04530</name>
</gene>
<feature type="domain" description="Helix-turn-helix" evidence="2">
    <location>
        <begin position="5"/>
        <end position="61"/>
    </location>
</feature>
<protein>
    <recommendedName>
        <fullName evidence="2">Helix-turn-helix domain-containing protein</fullName>
    </recommendedName>
</protein>